<dbReference type="Proteomes" id="UP001501147">
    <property type="component" value="Unassembled WGS sequence"/>
</dbReference>
<name>A0ABP8ZZF4_9ACTN</name>
<proteinExistence type="predicted"/>
<evidence type="ECO:0000313" key="2">
    <source>
        <dbReference type="EMBL" id="GAA4770537.1"/>
    </source>
</evidence>
<dbReference type="EMBL" id="BAABJV010000003">
    <property type="protein sequence ID" value="GAA4770537.1"/>
    <property type="molecule type" value="Genomic_DNA"/>
</dbReference>
<accession>A0ABP8ZZF4</accession>
<comment type="caution">
    <text evidence="2">The sequence shown here is derived from an EMBL/GenBank/DDBJ whole genome shotgun (WGS) entry which is preliminary data.</text>
</comment>
<evidence type="ECO:0000259" key="1">
    <source>
        <dbReference type="Pfam" id="PF19054"/>
    </source>
</evidence>
<dbReference type="Pfam" id="PF19054">
    <property type="entry name" value="DUF5753"/>
    <property type="match status" value="1"/>
</dbReference>
<gene>
    <name evidence="2" type="ORF">GCM10023329_16980</name>
</gene>
<keyword evidence="3" id="KW-1185">Reference proteome</keyword>
<reference evidence="3" key="1">
    <citation type="journal article" date="2019" name="Int. J. Syst. Evol. Microbiol.">
        <title>The Global Catalogue of Microorganisms (GCM) 10K type strain sequencing project: providing services to taxonomists for standard genome sequencing and annotation.</title>
        <authorList>
            <consortium name="The Broad Institute Genomics Platform"/>
            <consortium name="The Broad Institute Genome Sequencing Center for Infectious Disease"/>
            <person name="Wu L."/>
            <person name="Ma J."/>
        </authorList>
    </citation>
    <scope>NUCLEOTIDE SEQUENCE [LARGE SCALE GENOMIC DNA]</scope>
    <source>
        <strain evidence="3">JCM 18324</strain>
    </source>
</reference>
<dbReference type="InterPro" id="IPR043917">
    <property type="entry name" value="DUF5753"/>
</dbReference>
<evidence type="ECO:0000313" key="3">
    <source>
        <dbReference type="Proteomes" id="UP001501147"/>
    </source>
</evidence>
<protein>
    <submittedName>
        <fullName evidence="2">Helix-turn-helix transcriptional regulator</fullName>
    </submittedName>
</protein>
<feature type="domain" description="DUF5753" evidence="1">
    <location>
        <begin position="75"/>
        <end position="251"/>
    </location>
</feature>
<organism evidence="2 3">
    <name type="scientific">Streptomyces sanyensis</name>
    <dbReference type="NCBI Taxonomy" id="568869"/>
    <lineage>
        <taxon>Bacteria</taxon>
        <taxon>Bacillati</taxon>
        <taxon>Actinomycetota</taxon>
        <taxon>Actinomycetes</taxon>
        <taxon>Kitasatosporales</taxon>
        <taxon>Streptomycetaceae</taxon>
        <taxon>Streptomyces</taxon>
    </lineage>
</organism>
<sequence>MSLTAAATLHGVDKTTISNSESARFGVSPDRVRVWAANFACPDPAYVDALAAMAGERGSHWWDEYRGALSAPVIDIAELEHHAVALRSSLILHLPGLLQEPDYMRAVFEEAVPALSPELLDRNIEFRRARQRILDAPAGPPCDFLVHESALRVAFGGRQVMARQLAYLLKGSERENVRVRVIPFAAGGIPNAGSSAVYAEGPVPALDTVQIDVPHGTIFCHAEADLVRYRHVLGRVEQRSLDPGASQDFIRAVLREM</sequence>